<dbReference type="EMBL" id="ML742042">
    <property type="protein sequence ID" value="KAE8153237.1"/>
    <property type="molecule type" value="Genomic_DNA"/>
</dbReference>
<evidence type="ECO:0000313" key="3">
    <source>
        <dbReference type="Proteomes" id="UP000325780"/>
    </source>
</evidence>
<gene>
    <name evidence="2" type="ORF">BDV25DRAFT_137143</name>
</gene>
<dbReference type="Proteomes" id="UP000325780">
    <property type="component" value="Unassembled WGS sequence"/>
</dbReference>
<organism evidence="2 3">
    <name type="scientific">Aspergillus avenaceus</name>
    <dbReference type="NCBI Taxonomy" id="36643"/>
    <lineage>
        <taxon>Eukaryota</taxon>
        <taxon>Fungi</taxon>
        <taxon>Dikarya</taxon>
        <taxon>Ascomycota</taxon>
        <taxon>Pezizomycotina</taxon>
        <taxon>Eurotiomycetes</taxon>
        <taxon>Eurotiomycetidae</taxon>
        <taxon>Eurotiales</taxon>
        <taxon>Aspergillaceae</taxon>
        <taxon>Aspergillus</taxon>
        <taxon>Aspergillus subgen. Circumdati</taxon>
    </lineage>
</organism>
<sequence>MSGSKTLKKQFLMMRVLWPGTLTKKAFDHSQLVRFGLDKTWAIAKQYLSNSIEFQNYLSILRGKIDVDHMDENSAIWPGAFRAPIRWQSRALHSSASDTYESPAGSETSDQDRRRITQRGKDLWDFVKRRQLRLSVDHKSDIHMEEGGSRDEKKADYEILVVFALVSLLDCLTQLVPNARVEWDPSQVEFTAVFDSASCTAIPDGLLWDLSDRIVKVLLEVKRLGQKEIYDAIVKQESVETVAWIKNAPQSPGILNGRRLIISADYNEIYLTFGEYPPEYVEYLTTGVKHAGAFLTMNSFGPWLMDNGDDMEQFASIIVALIFHARDMIVQARRTGMSTKVVTTNC</sequence>
<keyword evidence="3" id="KW-1185">Reference proteome</keyword>
<accession>A0A5N6U3M6</accession>
<feature type="compositionally biased region" description="Polar residues" evidence="1">
    <location>
        <begin position="94"/>
        <end position="108"/>
    </location>
</feature>
<name>A0A5N6U3M6_ASPAV</name>
<dbReference type="OrthoDB" id="3508621at2759"/>
<dbReference type="AlphaFoldDB" id="A0A5N6U3M6"/>
<proteinExistence type="predicted"/>
<feature type="region of interest" description="Disordered" evidence="1">
    <location>
        <begin position="94"/>
        <end position="114"/>
    </location>
</feature>
<protein>
    <submittedName>
        <fullName evidence="2">Uncharacterized protein</fullName>
    </submittedName>
</protein>
<reference evidence="2 3" key="1">
    <citation type="submission" date="2019-04" db="EMBL/GenBank/DDBJ databases">
        <title>Friends and foes A comparative genomics study of 23 Aspergillus species from section Flavi.</title>
        <authorList>
            <consortium name="DOE Joint Genome Institute"/>
            <person name="Kjaerbolling I."/>
            <person name="Vesth T."/>
            <person name="Frisvad J.C."/>
            <person name="Nybo J.L."/>
            <person name="Theobald S."/>
            <person name="Kildgaard S."/>
            <person name="Isbrandt T."/>
            <person name="Kuo A."/>
            <person name="Sato A."/>
            <person name="Lyhne E.K."/>
            <person name="Kogle M.E."/>
            <person name="Wiebenga A."/>
            <person name="Kun R.S."/>
            <person name="Lubbers R.J."/>
            <person name="Makela M.R."/>
            <person name="Barry K."/>
            <person name="Chovatia M."/>
            <person name="Clum A."/>
            <person name="Daum C."/>
            <person name="Haridas S."/>
            <person name="He G."/>
            <person name="LaButti K."/>
            <person name="Lipzen A."/>
            <person name="Mondo S."/>
            <person name="Riley R."/>
            <person name="Salamov A."/>
            <person name="Simmons B.A."/>
            <person name="Magnuson J.K."/>
            <person name="Henrissat B."/>
            <person name="Mortensen U.H."/>
            <person name="Larsen T.O."/>
            <person name="Devries R.P."/>
            <person name="Grigoriev I.V."/>
            <person name="Machida M."/>
            <person name="Baker S.E."/>
            <person name="Andersen M.R."/>
        </authorList>
    </citation>
    <scope>NUCLEOTIDE SEQUENCE [LARGE SCALE GENOMIC DNA]</scope>
    <source>
        <strain evidence="2 3">IBT 18842</strain>
    </source>
</reference>
<evidence type="ECO:0000256" key="1">
    <source>
        <dbReference type="SAM" id="MobiDB-lite"/>
    </source>
</evidence>
<evidence type="ECO:0000313" key="2">
    <source>
        <dbReference type="EMBL" id="KAE8153237.1"/>
    </source>
</evidence>